<dbReference type="RefSeq" id="WP_169947390.1">
    <property type="nucleotide sequence ID" value="NZ_CP053015.1"/>
</dbReference>
<keyword evidence="3" id="KW-1185">Reference proteome</keyword>
<dbReference type="KEGG" id="slan:GV829_13265"/>
<dbReference type="AlphaFoldDB" id="A0A6M4AWZ2"/>
<organism evidence="2 3">
    <name type="scientific">Sphingomonas lacunae</name>
    <dbReference type="NCBI Taxonomy" id="2698828"/>
    <lineage>
        <taxon>Bacteria</taxon>
        <taxon>Pseudomonadati</taxon>
        <taxon>Pseudomonadota</taxon>
        <taxon>Alphaproteobacteria</taxon>
        <taxon>Sphingomonadales</taxon>
        <taxon>Sphingomonadaceae</taxon>
        <taxon>Sphingomonas</taxon>
    </lineage>
</organism>
<keyword evidence="2" id="KW-0489">Methyltransferase</keyword>
<gene>
    <name evidence="2" type="ORF">GV829_13265</name>
</gene>
<sequence length="286" mass="31243">MAFLAKSASLAAIAAFATLSGAAAIAATDDPPTAVSADSVQPIRDAVASPNRSENFRQRDSYRNPVETLSFFGLQPGQTVVELWPGGGWYTEVLGNYSRSTSPAGTRLIVAAPWERGLNAIRRMQTSQPDLWNHIQLAEFPAPSGTTNPTVAPGSADLVLTFRNVHNWRFGGQDQVAENFRQIFSMLKPGGRLGVVEHRLPEEMDSALEETSGYMKRSSVVAYAEAAGFRLIGESEINANSRDTHNWPRGVWTLPPVLRGADQDPRRDEYIAVGESDRMTLLFVKP</sequence>
<dbReference type="PIRSF" id="PIRSF031679">
    <property type="entry name" value="Mtase_Alr7345_prd"/>
    <property type="match status" value="1"/>
</dbReference>
<accession>A0A6M4AWZ2</accession>
<dbReference type="EMBL" id="CP053015">
    <property type="protein sequence ID" value="QJQ33286.1"/>
    <property type="molecule type" value="Genomic_DNA"/>
</dbReference>
<keyword evidence="2" id="KW-0808">Transferase</keyword>
<protein>
    <submittedName>
        <fullName evidence="2">Class I SAM-dependent methyltransferase</fullName>
    </submittedName>
</protein>
<dbReference type="Gene3D" id="3.40.50.150">
    <property type="entry name" value="Vaccinia Virus protein VP39"/>
    <property type="match status" value="1"/>
</dbReference>
<evidence type="ECO:0000313" key="2">
    <source>
        <dbReference type="EMBL" id="QJQ33286.1"/>
    </source>
</evidence>
<name>A0A6M4AWZ2_9SPHN</name>
<keyword evidence="1" id="KW-0732">Signal</keyword>
<proteinExistence type="predicted"/>
<reference evidence="2 3" key="1">
    <citation type="submission" date="2020-01" db="EMBL/GenBank/DDBJ databases">
        <title>Sphingomonas sp. strain CSW-10.</title>
        <authorList>
            <person name="Chen W.-M."/>
        </authorList>
    </citation>
    <scope>NUCLEOTIDE SEQUENCE [LARGE SCALE GENOMIC DNA]</scope>
    <source>
        <strain evidence="2 3">CSW-10</strain>
    </source>
</reference>
<dbReference type="GO" id="GO:0032259">
    <property type="term" value="P:methylation"/>
    <property type="evidence" value="ECO:0007669"/>
    <property type="project" value="UniProtKB-KW"/>
</dbReference>
<feature type="signal peptide" evidence="1">
    <location>
        <begin position="1"/>
        <end position="26"/>
    </location>
</feature>
<evidence type="ECO:0000256" key="1">
    <source>
        <dbReference type="SAM" id="SignalP"/>
    </source>
</evidence>
<feature type="chain" id="PRO_5026817976" evidence="1">
    <location>
        <begin position="27"/>
        <end position="286"/>
    </location>
</feature>
<dbReference type="InterPro" id="IPR029063">
    <property type="entry name" value="SAM-dependent_MTases_sf"/>
</dbReference>
<dbReference type="InterPro" id="IPR016980">
    <property type="entry name" value="S-AdoMet-dep_MeTrfase_Alr7345"/>
</dbReference>
<evidence type="ECO:0000313" key="3">
    <source>
        <dbReference type="Proteomes" id="UP000503018"/>
    </source>
</evidence>
<dbReference type="SUPFAM" id="SSF53335">
    <property type="entry name" value="S-adenosyl-L-methionine-dependent methyltransferases"/>
    <property type="match status" value="1"/>
</dbReference>
<dbReference type="GO" id="GO:0008168">
    <property type="term" value="F:methyltransferase activity"/>
    <property type="evidence" value="ECO:0007669"/>
    <property type="project" value="UniProtKB-KW"/>
</dbReference>
<dbReference type="Proteomes" id="UP000503018">
    <property type="component" value="Chromosome"/>
</dbReference>